<organism evidence="2 3">
    <name type="scientific">Lunasporangiospora selenospora</name>
    <dbReference type="NCBI Taxonomy" id="979761"/>
    <lineage>
        <taxon>Eukaryota</taxon>
        <taxon>Fungi</taxon>
        <taxon>Fungi incertae sedis</taxon>
        <taxon>Mucoromycota</taxon>
        <taxon>Mortierellomycotina</taxon>
        <taxon>Mortierellomycetes</taxon>
        <taxon>Mortierellales</taxon>
        <taxon>Mortierellaceae</taxon>
        <taxon>Lunasporangiospora</taxon>
    </lineage>
</organism>
<evidence type="ECO:0000313" key="2">
    <source>
        <dbReference type="EMBL" id="KAF9578045.1"/>
    </source>
</evidence>
<gene>
    <name evidence="2" type="ORF">BGW38_006378</name>
</gene>
<feature type="compositionally biased region" description="Polar residues" evidence="1">
    <location>
        <begin position="1"/>
        <end position="13"/>
    </location>
</feature>
<comment type="caution">
    <text evidence="2">The sequence shown here is derived from an EMBL/GenBank/DDBJ whole genome shotgun (WGS) entry which is preliminary data.</text>
</comment>
<sequence length="396" mass="42879">MIQKLPTLSSPSIPTWPVPIRPVVGGKQPGKIPIIPPVHEASSDSSDSDGDSNSGASDVGSDDAGTSDADDRSRSGKSIGRKTSQRSPESRAIGSKRPAGVVSGKGLPETSRSSQSRTHSRKTSAGRCCCVLSSRQVAELPRRLGDTSLSSSPVVVKITIPTPFLHGLKKPSPTPEPPKPATKTKVPPPTSSFSSTPSAPSLPSNAPSSTPVSKTKSSKSRRRTSISDGEHDVDMDRPSDSDRDTEKSRHLRRQSDSRQDGHYHSPSDSRLQSKRSRVTEGSDSDNRKRSRGTSREVKEKDLNRPERKRSLEEEGISGREPKKPSMLSIDSGVTKSRSVPSDDRKERKDERYSSGSQAVDRSEASKKSRSISPTVVRTKQQQQQQQQQAEIILQLG</sequence>
<feature type="compositionally biased region" description="Low complexity" evidence="1">
    <location>
        <begin position="51"/>
        <end position="67"/>
    </location>
</feature>
<feature type="compositionally biased region" description="Polar residues" evidence="1">
    <location>
        <begin position="370"/>
        <end position="379"/>
    </location>
</feature>
<accession>A0A9P6FNS7</accession>
<reference evidence="2" key="1">
    <citation type="journal article" date="2020" name="Fungal Divers.">
        <title>Resolving the Mortierellaceae phylogeny through synthesis of multi-gene phylogenetics and phylogenomics.</title>
        <authorList>
            <person name="Vandepol N."/>
            <person name="Liber J."/>
            <person name="Desiro A."/>
            <person name="Na H."/>
            <person name="Kennedy M."/>
            <person name="Barry K."/>
            <person name="Grigoriev I.V."/>
            <person name="Miller A.N."/>
            <person name="O'Donnell K."/>
            <person name="Stajich J.E."/>
            <person name="Bonito G."/>
        </authorList>
    </citation>
    <scope>NUCLEOTIDE SEQUENCE</scope>
    <source>
        <strain evidence="2">KOD1015</strain>
    </source>
</reference>
<dbReference type="Proteomes" id="UP000780801">
    <property type="component" value="Unassembled WGS sequence"/>
</dbReference>
<dbReference type="EMBL" id="JAABOA010004068">
    <property type="protein sequence ID" value="KAF9578045.1"/>
    <property type="molecule type" value="Genomic_DNA"/>
</dbReference>
<feature type="compositionally biased region" description="Low complexity" evidence="1">
    <location>
        <begin position="191"/>
        <end position="215"/>
    </location>
</feature>
<feature type="compositionally biased region" description="Pro residues" evidence="1">
    <location>
        <begin position="172"/>
        <end position="190"/>
    </location>
</feature>
<protein>
    <submittedName>
        <fullName evidence="2">Uncharacterized protein</fullName>
    </submittedName>
</protein>
<feature type="compositionally biased region" description="Basic and acidic residues" evidence="1">
    <location>
        <begin position="277"/>
        <end position="323"/>
    </location>
</feature>
<keyword evidence="3" id="KW-1185">Reference proteome</keyword>
<name>A0A9P6FNS7_9FUNG</name>
<dbReference type="OrthoDB" id="2429992at2759"/>
<evidence type="ECO:0000313" key="3">
    <source>
        <dbReference type="Proteomes" id="UP000780801"/>
    </source>
</evidence>
<feature type="region of interest" description="Disordered" evidence="1">
    <location>
        <begin position="1"/>
        <end position="387"/>
    </location>
</feature>
<proteinExistence type="predicted"/>
<evidence type="ECO:0000256" key="1">
    <source>
        <dbReference type="SAM" id="MobiDB-lite"/>
    </source>
</evidence>
<dbReference type="AlphaFoldDB" id="A0A9P6FNS7"/>
<feature type="compositionally biased region" description="Basic and acidic residues" evidence="1">
    <location>
        <begin position="340"/>
        <end position="352"/>
    </location>
</feature>
<feature type="compositionally biased region" description="Basic and acidic residues" evidence="1">
    <location>
        <begin position="228"/>
        <end position="267"/>
    </location>
</feature>